<dbReference type="OrthoDB" id="8760006at2"/>
<organism evidence="3 4">
    <name type="scientific">Duganella callida</name>
    <dbReference type="NCBI Taxonomy" id="2561932"/>
    <lineage>
        <taxon>Bacteria</taxon>
        <taxon>Pseudomonadati</taxon>
        <taxon>Pseudomonadota</taxon>
        <taxon>Betaproteobacteria</taxon>
        <taxon>Burkholderiales</taxon>
        <taxon>Oxalobacteraceae</taxon>
        <taxon>Telluria group</taxon>
        <taxon>Duganella</taxon>
    </lineage>
</organism>
<accession>A0A4Y9RXL4</accession>
<evidence type="ECO:0000313" key="3">
    <source>
        <dbReference type="EMBL" id="TFW13633.1"/>
    </source>
</evidence>
<feature type="transmembrane region" description="Helical" evidence="2">
    <location>
        <begin position="53"/>
        <end position="73"/>
    </location>
</feature>
<dbReference type="Proteomes" id="UP000297729">
    <property type="component" value="Unassembled WGS sequence"/>
</dbReference>
<evidence type="ECO:0000313" key="4">
    <source>
        <dbReference type="Proteomes" id="UP000297729"/>
    </source>
</evidence>
<feature type="compositionally biased region" description="Low complexity" evidence="1">
    <location>
        <begin position="7"/>
        <end position="18"/>
    </location>
</feature>
<feature type="region of interest" description="Disordered" evidence="1">
    <location>
        <begin position="82"/>
        <end position="119"/>
    </location>
</feature>
<evidence type="ECO:0000256" key="2">
    <source>
        <dbReference type="SAM" id="Phobius"/>
    </source>
</evidence>
<feature type="compositionally biased region" description="Basic and acidic residues" evidence="1">
    <location>
        <begin position="178"/>
        <end position="191"/>
    </location>
</feature>
<keyword evidence="4" id="KW-1185">Reference proteome</keyword>
<gene>
    <name evidence="3" type="ORF">E4L98_28720</name>
</gene>
<keyword evidence="2" id="KW-1133">Transmembrane helix</keyword>
<feature type="compositionally biased region" description="Low complexity" evidence="1">
    <location>
        <begin position="82"/>
        <end position="116"/>
    </location>
</feature>
<keyword evidence="2" id="KW-0812">Transmembrane</keyword>
<comment type="caution">
    <text evidence="3">The sequence shown here is derived from an EMBL/GenBank/DDBJ whole genome shotgun (WGS) entry which is preliminary data.</text>
</comment>
<evidence type="ECO:0000256" key="1">
    <source>
        <dbReference type="SAM" id="MobiDB-lite"/>
    </source>
</evidence>
<name>A0A4Y9RXL4_9BURK</name>
<reference evidence="3 4" key="1">
    <citation type="submission" date="2019-03" db="EMBL/GenBank/DDBJ databases">
        <title>Draft Genome Sequence of Duganella callidus sp. nov., a Novel Duganella Species Isolated from Cultivated Soil.</title>
        <authorList>
            <person name="Raths R."/>
            <person name="Peta V."/>
            <person name="Bucking H."/>
        </authorList>
    </citation>
    <scope>NUCLEOTIDE SEQUENCE [LARGE SCALE GENOMIC DNA]</scope>
    <source>
        <strain evidence="3 4">DN04</strain>
    </source>
</reference>
<proteinExistence type="predicted"/>
<dbReference type="RefSeq" id="WP_135204959.1">
    <property type="nucleotide sequence ID" value="NZ_SPVG01000273.1"/>
</dbReference>
<sequence>MQEENNRPPTSSRPSLLSKEPAAETGRNGILDGLERRPPAAAAARKVASSRKYLPVGLGAALLVLLAAGAWTWSEMRPGPQLTLPPQAQAQAAAAPATVPATAPAPAVSAPTAAPAEPAPAAPAAAASIVEDTAAVSPPAENARSLKEMLNETPPAKPRDELTAALERPHAAQHKLAEKKVADHKKADKPAKKTVQVAKKAETKKAPAQPDSDVALLAALVAHVQAGRPTAPSTPAYQLKQCSRMNEAGAAQCRQHLCSTTARNEPECKQPVAVKTASES</sequence>
<keyword evidence="2" id="KW-0472">Membrane</keyword>
<feature type="region of interest" description="Disordered" evidence="1">
    <location>
        <begin position="178"/>
        <end position="210"/>
    </location>
</feature>
<dbReference type="EMBL" id="SPVG01000273">
    <property type="protein sequence ID" value="TFW13633.1"/>
    <property type="molecule type" value="Genomic_DNA"/>
</dbReference>
<feature type="region of interest" description="Disordered" evidence="1">
    <location>
        <begin position="1"/>
        <end position="38"/>
    </location>
</feature>
<protein>
    <submittedName>
        <fullName evidence="3">Uncharacterized protein</fullName>
    </submittedName>
</protein>
<dbReference type="AlphaFoldDB" id="A0A4Y9RXL4"/>